<reference evidence="1" key="1">
    <citation type="submission" date="2013-07" db="EMBL/GenBank/DDBJ databases">
        <title>The genome of an arbuscular mycorrhizal fungus provides insights into the evolution of the oldest plant symbiosis.</title>
        <authorList>
            <consortium name="DOE Joint Genome Institute"/>
            <person name="Tisserant E."/>
            <person name="Malbreil M."/>
            <person name="Kuo A."/>
            <person name="Kohler A."/>
            <person name="Symeonidi A."/>
            <person name="Balestrini R."/>
            <person name="Charron P."/>
            <person name="Duensing N."/>
            <person name="Frei-dit-Frey N."/>
            <person name="Gianinazzi-Pearson V."/>
            <person name="Gilbert B."/>
            <person name="Handa Y."/>
            <person name="Hijri M."/>
            <person name="Kaul R."/>
            <person name="Kawaguchi M."/>
            <person name="Krajinski F."/>
            <person name="Lammers P."/>
            <person name="Lapierre D."/>
            <person name="Masclaux F.G."/>
            <person name="Murat C."/>
            <person name="Morin E."/>
            <person name="Ndikumana S."/>
            <person name="Pagni M."/>
            <person name="Petitpierre D."/>
            <person name="Requena N."/>
            <person name="Rosikiewicz P."/>
            <person name="Riley R."/>
            <person name="Saito K."/>
            <person name="San Clemente H."/>
            <person name="Shapiro H."/>
            <person name="van Tuinen D."/>
            <person name="Becard G."/>
            <person name="Bonfante P."/>
            <person name="Paszkowski U."/>
            <person name="Shachar-Hill Y."/>
            <person name="Young J.P."/>
            <person name="Sanders I.R."/>
            <person name="Henrissat B."/>
            <person name="Rensing S.A."/>
            <person name="Grigoriev I.V."/>
            <person name="Corradi N."/>
            <person name="Roux C."/>
            <person name="Martin F."/>
        </authorList>
    </citation>
    <scope>NUCLEOTIDE SEQUENCE</scope>
    <source>
        <strain evidence="1">DAOM 197198</strain>
    </source>
</reference>
<feature type="non-terminal residue" evidence="1">
    <location>
        <position position="1"/>
    </location>
</feature>
<gene>
    <name evidence="1" type="ORF">GLOINDRAFT_98983</name>
</gene>
<proteinExistence type="predicted"/>
<name>U9TL73_RHIID</name>
<accession>U9TL73</accession>
<sequence>KRYTKKINQVFQFNFDRNGGCTRQYGNIILENGETDLADQWRKKFWRINSDRRARRLYYSSLRVYEVYSLFPNPELQIFRANDKVSVDALMKIGKGGKDKYNDDILHRNNIIDFNLITEDIT</sequence>
<protein>
    <submittedName>
        <fullName evidence="1">Uncharacterized protein</fullName>
    </submittedName>
</protein>
<organism evidence="1">
    <name type="scientific">Rhizophagus irregularis (strain DAOM 181602 / DAOM 197198 / MUCL 43194)</name>
    <name type="common">Arbuscular mycorrhizal fungus</name>
    <name type="synonym">Glomus intraradices</name>
    <dbReference type="NCBI Taxonomy" id="747089"/>
    <lineage>
        <taxon>Eukaryota</taxon>
        <taxon>Fungi</taxon>
        <taxon>Fungi incertae sedis</taxon>
        <taxon>Mucoromycota</taxon>
        <taxon>Glomeromycotina</taxon>
        <taxon>Glomeromycetes</taxon>
        <taxon>Glomerales</taxon>
        <taxon>Glomeraceae</taxon>
        <taxon>Rhizophagus</taxon>
    </lineage>
</organism>
<dbReference type="EMBL" id="KI290834">
    <property type="protein sequence ID" value="ESA07023.1"/>
    <property type="molecule type" value="Genomic_DNA"/>
</dbReference>
<dbReference type="HOGENOM" id="CLU_2032215_0_0_1"/>
<dbReference type="VEuPathDB" id="FungiDB:RhiirFUN_007731"/>
<dbReference type="AlphaFoldDB" id="U9TL73"/>
<evidence type="ECO:0000313" key="1">
    <source>
        <dbReference type="EMBL" id="ESA07023.1"/>
    </source>
</evidence>